<dbReference type="SMART" id="SM00448">
    <property type="entry name" value="REC"/>
    <property type="match status" value="1"/>
</dbReference>
<evidence type="ECO:0000259" key="17">
    <source>
        <dbReference type="PROSITE" id="PS50110"/>
    </source>
</evidence>
<dbReference type="GO" id="GO:0003700">
    <property type="term" value="F:DNA-binding transcription factor activity"/>
    <property type="evidence" value="ECO:0007669"/>
    <property type="project" value="InterPro"/>
</dbReference>
<dbReference type="SUPFAM" id="SSF52172">
    <property type="entry name" value="CheY-like"/>
    <property type="match status" value="1"/>
</dbReference>
<evidence type="ECO:0000313" key="18">
    <source>
        <dbReference type="EMBL" id="SMO46035.1"/>
    </source>
</evidence>
<dbReference type="CDD" id="cd00082">
    <property type="entry name" value="HisKA"/>
    <property type="match status" value="1"/>
</dbReference>
<dbReference type="InterPro" id="IPR004358">
    <property type="entry name" value="Sig_transdc_His_kin-like_C"/>
</dbReference>
<dbReference type="InterPro" id="IPR018060">
    <property type="entry name" value="HTH_AraC"/>
</dbReference>
<dbReference type="SUPFAM" id="SSF50998">
    <property type="entry name" value="Quinoprotein alcohol dehydrogenase-like"/>
    <property type="match status" value="1"/>
</dbReference>
<feature type="domain" description="HTH araC/xylS-type" evidence="15">
    <location>
        <begin position="1228"/>
        <end position="1327"/>
    </location>
</feature>
<dbReference type="Gene3D" id="1.10.10.60">
    <property type="entry name" value="Homeodomain-like"/>
    <property type="match status" value="1"/>
</dbReference>
<dbReference type="CDD" id="cd00146">
    <property type="entry name" value="PKD"/>
    <property type="match status" value="1"/>
</dbReference>
<keyword evidence="5" id="KW-0547">Nucleotide-binding</keyword>
<dbReference type="Pfam" id="PF12833">
    <property type="entry name" value="HTH_18"/>
    <property type="match status" value="1"/>
</dbReference>
<dbReference type="Gene3D" id="3.30.565.10">
    <property type="entry name" value="Histidine kinase-like ATPase, C-terminal domain"/>
    <property type="match status" value="1"/>
</dbReference>
<evidence type="ECO:0000256" key="2">
    <source>
        <dbReference type="ARBA" id="ARBA00012438"/>
    </source>
</evidence>
<evidence type="ECO:0000259" key="15">
    <source>
        <dbReference type="PROSITE" id="PS01124"/>
    </source>
</evidence>
<dbReference type="Pfam" id="PF00072">
    <property type="entry name" value="Response_reg"/>
    <property type="match status" value="1"/>
</dbReference>
<feature type="transmembrane region" description="Helical" evidence="13">
    <location>
        <begin position="772"/>
        <end position="794"/>
    </location>
</feature>
<dbReference type="SMART" id="SM00387">
    <property type="entry name" value="HATPase_c"/>
    <property type="match status" value="1"/>
</dbReference>
<dbReference type="Gene3D" id="2.60.40.10">
    <property type="entry name" value="Immunoglobulins"/>
    <property type="match status" value="1"/>
</dbReference>
<dbReference type="InterPro" id="IPR011123">
    <property type="entry name" value="Y_Y_Y"/>
</dbReference>
<dbReference type="SUPFAM" id="SSF55874">
    <property type="entry name" value="ATPase domain of HSP90 chaperone/DNA topoisomerase II/histidine kinase"/>
    <property type="match status" value="1"/>
</dbReference>
<keyword evidence="11" id="KW-0804">Transcription</keyword>
<dbReference type="GO" id="GO:0000155">
    <property type="term" value="F:phosphorelay sensor kinase activity"/>
    <property type="evidence" value="ECO:0007669"/>
    <property type="project" value="InterPro"/>
</dbReference>
<dbReference type="CDD" id="cd17574">
    <property type="entry name" value="REC_OmpR"/>
    <property type="match status" value="1"/>
</dbReference>
<dbReference type="Pfam" id="PF00512">
    <property type="entry name" value="HisKA"/>
    <property type="match status" value="1"/>
</dbReference>
<organism evidence="18 19">
    <name type="scientific">Saccharicrinis carchari</name>
    <dbReference type="NCBI Taxonomy" id="1168039"/>
    <lineage>
        <taxon>Bacteria</taxon>
        <taxon>Pseudomonadati</taxon>
        <taxon>Bacteroidota</taxon>
        <taxon>Bacteroidia</taxon>
        <taxon>Marinilabiliales</taxon>
        <taxon>Marinilabiliaceae</taxon>
        <taxon>Saccharicrinis</taxon>
    </lineage>
</organism>
<evidence type="ECO:0000256" key="5">
    <source>
        <dbReference type="ARBA" id="ARBA00022741"/>
    </source>
</evidence>
<dbReference type="Gene3D" id="2.130.10.10">
    <property type="entry name" value="YVTN repeat-like/Quinoprotein amine dehydrogenase"/>
    <property type="match status" value="2"/>
</dbReference>
<feature type="signal peptide" evidence="14">
    <location>
        <begin position="1"/>
        <end position="20"/>
    </location>
</feature>
<accession>A0A521BG03</accession>
<evidence type="ECO:0000256" key="14">
    <source>
        <dbReference type="SAM" id="SignalP"/>
    </source>
</evidence>
<keyword evidence="7" id="KW-0067">ATP-binding</keyword>
<dbReference type="EC" id="2.7.13.3" evidence="2"/>
<keyword evidence="8" id="KW-0902">Two-component regulatory system</keyword>
<dbReference type="InterPro" id="IPR018062">
    <property type="entry name" value="HTH_AraC-typ_CS"/>
</dbReference>
<dbReference type="SUPFAM" id="SSF63829">
    <property type="entry name" value="Calcium-dependent phosphotriesterase"/>
    <property type="match status" value="1"/>
</dbReference>
<dbReference type="OrthoDB" id="1116352at2"/>
<dbReference type="Gene3D" id="3.40.50.2300">
    <property type="match status" value="1"/>
</dbReference>
<dbReference type="GO" id="GO:0005524">
    <property type="term" value="F:ATP binding"/>
    <property type="evidence" value="ECO:0007669"/>
    <property type="project" value="UniProtKB-KW"/>
</dbReference>
<dbReference type="InterPro" id="IPR013783">
    <property type="entry name" value="Ig-like_fold"/>
</dbReference>
<evidence type="ECO:0000256" key="4">
    <source>
        <dbReference type="ARBA" id="ARBA00022679"/>
    </source>
</evidence>
<dbReference type="InterPro" id="IPR011047">
    <property type="entry name" value="Quinoprotein_ADH-like_sf"/>
</dbReference>
<evidence type="ECO:0000256" key="12">
    <source>
        <dbReference type="PROSITE-ProRule" id="PRU00169"/>
    </source>
</evidence>
<keyword evidence="13" id="KW-0812">Transmembrane</keyword>
<dbReference type="GO" id="GO:0043565">
    <property type="term" value="F:sequence-specific DNA binding"/>
    <property type="evidence" value="ECO:0007669"/>
    <property type="project" value="InterPro"/>
</dbReference>
<dbReference type="InterPro" id="IPR011006">
    <property type="entry name" value="CheY-like_superfamily"/>
</dbReference>
<dbReference type="InterPro" id="IPR005467">
    <property type="entry name" value="His_kinase_dom"/>
</dbReference>
<evidence type="ECO:0000256" key="1">
    <source>
        <dbReference type="ARBA" id="ARBA00000085"/>
    </source>
</evidence>
<dbReference type="FunFam" id="3.40.50.2300:FF:000138">
    <property type="entry name" value="Two-component system sensor histidine kinase/response regulator"/>
    <property type="match status" value="1"/>
</dbReference>
<dbReference type="InterPro" id="IPR009057">
    <property type="entry name" value="Homeodomain-like_sf"/>
</dbReference>
<evidence type="ECO:0000256" key="6">
    <source>
        <dbReference type="ARBA" id="ARBA00022777"/>
    </source>
</evidence>
<dbReference type="FunFam" id="3.30.565.10:FF:000037">
    <property type="entry name" value="Hybrid sensor histidine kinase/response regulator"/>
    <property type="match status" value="1"/>
</dbReference>
<dbReference type="PROSITE" id="PS50110">
    <property type="entry name" value="RESPONSE_REGULATORY"/>
    <property type="match status" value="1"/>
</dbReference>
<keyword evidence="19" id="KW-1185">Reference proteome</keyword>
<evidence type="ECO:0000256" key="8">
    <source>
        <dbReference type="ARBA" id="ARBA00023012"/>
    </source>
</evidence>
<evidence type="ECO:0000256" key="10">
    <source>
        <dbReference type="ARBA" id="ARBA00023125"/>
    </source>
</evidence>
<dbReference type="SUPFAM" id="SSF47384">
    <property type="entry name" value="Homodimeric domain of signal transducing histidine kinase"/>
    <property type="match status" value="1"/>
</dbReference>
<dbReference type="Gene3D" id="1.10.287.130">
    <property type="match status" value="1"/>
</dbReference>
<evidence type="ECO:0000256" key="9">
    <source>
        <dbReference type="ARBA" id="ARBA00023015"/>
    </source>
</evidence>
<keyword evidence="10" id="KW-0238">DNA-binding</keyword>
<sequence>MRIKLFFLLLLLCLPCFTQAKGNTIYKSKSISGNYGLSQNSVHSIVRDHVGYIWLGTAHGLNRFDGNKLVKYFHNAEDAYSISSNNILLIYEDRDGNIWLSTPEGINRYDRKNDRFVRFVFSKTMGASCIYETADELWFPDTAWKFHVYNKKDKSYTTKEILAPNSGHSASIHINKILPFDQNNLLVATYSEGLFLMNKKTTKLTVFCPLPTSEKRGLVILDDFIYCATYTHVYQLSHKGEVIRTFNQDNSGLQSNIILDMEFNPQDSTLWVATDGAGIQMFDAFFKHVNSLQIGPKALDVLTDNSINDITIHRDGMVFLGTVRSGGLILYPSYFQQFPYANQSKYGPSNKTVLCIYEDDEANIWLGTDGGGLNRFDRERLTFDHFGVADGLKITSIVQFSTDFLLVGSYARGLLFFNKRTQRFSDAHQNPLFAKIRKNATHTLFRDSKGDIWISDGRLCKINRAEQKTQILSQTMGNFFQEMSPMFISAMENKEGVIWFSTYGGMYAYSVPQQKFTDRIPLSNTPPSFGRAVNAMVSDTAGNLVFGTDKGLLYYDLETKHISGYISNINYKNLMFQSLYFDGDHNLWIGSNEGVVRIIKKKEKENIFMFNTLDNKSSLEYFQGAILKSTDEKLYLGSNEGLTRFNPKNIKPHMDSPATVITSFYMLTSEKEGLKDSILSINVFKNDSIILDYSTASYQFNFNAFDIPFSETTQYAYQLYPFEKIWHTGKGNAAIYSNLSAGTYTFRVKAQNRNGIWNTDSTNIQLTILPPWWNTIWFKLLLLLFFMAIAYLVWRASLQRAKLRQEVAIKEREKERLNEINQMKLRFFTNISHELKTPLTLIYNPLDHLVKTGGSDSEFRTMLPFLYRNAHRMTLLIDQILDFRKSELSVLRLMVSKGDVVADCKQVLTYFEHQARIENVHLKFRSYPDCIEAWYDADMLFKIVSNLISNALKNTRANGSVLLSVIASESSVILEVEDTGSGIPADDLNLIFERYYQVGNSIKGTGIGLALTHRLVKLHHGQIKVSSRVGRGTTFTVTLPLGHSHFKKEDFVTKKTDRSLSPAPYNLAESFLDNSDTHDISILIVEDEWELREYIAKLLQNSFRIITAKNGREALDILQSKEPDLIITDVMMPHMDGIEFCKTLKSDLRISHIPVLMLTARTSVQSQIQGLKSGADAYMPKPFNTQLLFTQIKAILNNRQIVKERFSHDLGLKTDEVSQSAADEKFLHKAICIVEQNMEDPGFDVAAFVKQMAMSRTLVYNKIKAIAGKPIKDFIINIKLRKAAELLRKTDKPVSEISVLCGFADASYFSVVFKRHFKQSPTNYRNKV</sequence>
<dbReference type="PANTHER" id="PTHR43547:SF2">
    <property type="entry name" value="HYBRID SIGNAL TRANSDUCTION HISTIDINE KINASE C"/>
    <property type="match status" value="1"/>
</dbReference>
<keyword evidence="14" id="KW-0732">Signal</keyword>
<keyword evidence="9" id="KW-0805">Transcription regulation</keyword>
<dbReference type="PRINTS" id="PR00344">
    <property type="entry name" value="BCTRLSENSOR"/>
</dbReference>
<dbReference type="PROSITE" id="PS01124">
    <property type="entry name" value="HTH_ARAC_FAMILY_2"/>
    <property type="match status" value="1"/>
</dbReference>
<dbReference type="SUPFAM" id="SSF46689">
    <property type="entry name" value="Homeodomain-like"/>
    <property type="match status" value="1"/>
</dbReference>
<comment type="catalytic activity">
    <reaction evidence="1">
        <text>ATP + protein L-histidine = ADP + protein N-phospho-L-histidine.</text>
        <dbReference type="EC" id="2.7.13.3"/>
    </reaction>
</comment>
<dbReference type="Proteomes" id="UP000319040">
    <property type="component" value="Unassembled WGS sequence"/>
</dbReference>
<evidence type="ECO:0000256" key="11">
    <source>
        <dbReference type="ARBA" id="ARBA00023163"/>
    </source>
</evidence>
<dbReference type="Pfam" id="PF07494">
    <property type="entry name" value="Reg_prop"/>
    <property type="match status" value="2"/>
</dbReference>
<dbReference type="Pfam" id="PF07495">
    <property type="entry name" value="Y_Y_Y"/>
    <property type="match status" value="1"/>
</dbReference>
<dbReference type="FunFam" id="1.10.287.130:FF:000034">
    <property type="entry name" value="Two-component system sensor histidine kinase/response regulator"/>
    <property type="match status" value="1"/>
</dbReference>
<evidence type="ECO:0000259" key="16">
    <source>
        <dbReference type="PROSITE" id="PS50109"/>
    </source>
</evidence>
<evidence type="ECO:0000256" key="7">
    <source>
        <dbReference type="ARBA" id="ARBA00022840"/>
    </source>
</evidence>
<dbReference type="InterPro" id="IPR001789">
    <property type="entry name" value="Sig_transdc_resp-reg_receiver"/>
</dbReference>
<dbReference type="InterPro" id="IPR036097">
    <property type="entry name" value="HisK_dim/P_sf"/>
</dbReference>
<evidence type="ECO:0000256" key="13">
    <source>
        <dbReference type="SAM" id="Phobius"/>
    </source>
</evidence>
<keyword evidence="13" id="KW-1133">Transmembrane helix</keyword>
<dbReference type="Pfam" id="PF02518">
    <property type="entry name" value="HATPase_c"/>
    <property type="match status" value="1"/>
</dbReference>
<evidence type="ECO:0000256" key="3">
    <source>
        <dbReference type="ARBA" id="ARBA00022553"/>
    </source>
</evidence>
<dbReference type="InterPro" id="IPR003594">
    <property type="entry name" value="HATPase_dom"/>
</dbReference>
<dbReference type="InterPro" id="IPR003661">
    <property type="entry name" value="HisK_dim/P_dom"/>
</dbReference>
<gene>
    <name evidence="18" type="ORF">SAMN06265379_101920</name>
</gene>
<feature type="domain" description="Histidine kinase" evidence="16">
    <location>
        <begin position="830"/>
        <end position="1043"/>
    </location>
</feature>
<dbReference type="PROSITE" id="PS00041">
    <property type="entry name" value="HTH_ARAC_FAMILY_1"/>
    <property type="match status" value="1"/>
</dbReference>
<feature type="domain" description="Response regulatory" evidence="17">
    <location>
        <begin position="1081"/>
        <end position="1196"/>
    </location>
</feature>
<reference evidence="18 19" key="1">
    <citation type="submission" date="2017-05" db="EMBL/GenBank/DDBJ databases">
        <authorList>
            <person name="Varghese N."/>
            <person name="Submissions S."/>
        </authorList>
    </citation>
    <scope>NUCLEOTIDE SEQUENCE [LARGE SCALE GENOMIC DNA]</scope>
    <source>
        <strain evidence="18 19">DSM 27040</strain>
    </source>
</reference>
<dbReference type="PROSITE" id="PS50109">
    <property type="entry name" value="HIS_KIN"/>
    <property type="match status" value="1"/>
</dbReference>
<keyword evidence="3 12" id="KW-0597">Phosphoprotein</keyword>
<feature type="modified residue" description="4-aspartylphosphate" evidence="12">
    <location>
        <position position="1129"/>
    </location>
</feature>
<keyword evidence="4" id="KW-0808">Transferase</keyword>
<dbReference type="InterPro" id="IPR015943">
    <property type="entry name" value="WD40/YVTN_repeat-like_dom_sf"/>
</dbReference>
<name>A0A521BG03_SACCC</name>
<evidence type="ECO:0000313" key="19">
    <source>
        <dbReference type="Proteomes" id="UP000319040"/>
    </source>
</evidence>
<keyword evidence="13" id="KW-0472">Membrane</keyword>
<feature type="chain" id="PRO_5021929949" description="histidine kinase" evidence="14">
    <location>
        <begin position="21"/>
        <end position="1328"/>
    </location>
</feature>
<protein>
    <recommendedName>
        <fullName evidence="2">histidine kinase</fullName>
        <ecNumber evidence="2">2.7.13.3</ecNumber>
    </recommendedName>
</protein>
<dbReference type="InterPro" id="IPR011110">
    <property type="entry name" value="Reg_prop"/>
</dbReference>
<dbReference type="SMART" id="SM00388">
    <property type="entry name" value="HisKA"/>
    <property type="match status" value="1"/>
</dbReference>
<keyword evidence="6 18" id="KW-0418">Kinase</keyword>
<dbReference type="RefSeq" id="WP_142532240.1">
    <property type="nucleotide sequence ID" value="NZ_FXTB01000001.1"/>
</dbReference>
<dbReference type="EMBL" id="FXTB01000001">
    <property type="protein sequence ID" value="SMO46035.1"/>
    <property type="molecule type" value="Genomic_DNA"/>
</dbReference>
<dbReference type="PANTHER" id="PTHR43547">
    <property type="entry name" value="TWO-COMPONENT HISTIDINE KINASE"/>
    <property type="match status" value="1"/>
</dbReference>
<dbReference type="SMART" id="SM00342">
    <property type="entry name" value="HTH_ARAC"/>
    <property type="match status" value="1"/>
</dbReference>
<dbReference type="InterPro" id="IPR036890">
    <property type="entry name" value="HATPase_C_sf"/>
</dbReference>
<proteinExistence type="predicted"/>